<protein>
    <recommendedName>
        <fullName evidence="5">Tetratricopeptide repeat protein</fullName>
    </recommendedName>
</protein>
<name>A0ABT3JFI4_9SPHN</name>
<organism evidence="3 4">
    <name type="scientific">Sphingomonas arvum</name>
    <dbReference type="NCBI Taxonomy" id="2992113"/>
    <lineage>
        <taxon>Bacteria</taxon>
        <taxon>Pseudomonadati</taxon>
        <taxon>Pseudomonadota</taxon>
        <taxon>Alphaproteobacteria</taxon>
        <taxon>Sphingomonadales</taxon>
        <taxon>Sphingomonadaceae</taxon>
        <taxon>Sphingomonas</taxon>
    </lineage>
</organism>
<evidence type="ECO:0000313" key="4">
    <source>
        <dbReference type="Proteomes" id="UP001526246"/>
    </source>
</evidence>
<dbReference type="InterPro" id="IPR011990">
    <property type="entry name" value="TPR-like_helical_dom_sf"/>
</dbReference>
<evidence type="ECO:0008006" key="5">
    <source>
        <dbReference type="Google" id="ProtNLM"/>
    </source>
</evidence>
<reference evidence="3 4" key="1">
    <citation type="submission" date="2022-10" db="EMBL/GenBank/DDBJ databases">
        <title>Sphingomonas sp.</title>
        <authorList>
            <person name="Jin C."/>
        </authorList>
    </citation>
    <scope>NUCLEOTIDE SEQUENCE [LARGE SCALE GENOMIC DNA]</scope>
    <source>
        <strain evidence="3 4">BN140010</strain>
    </source>
</reference>
<sequence length="407" mass="42178">MRFTGGTLAAVLALGTAATAAPAAAAQSQPPANIKVSKQAQGALQALQIAVNANDTAKIPGAVAAAQAVATTKEDRYMLGQLWLKAAIAAKDDAQTAQASALILNSGMASADQIRILRDNQARIKFRAKDYVGAQTELQALLAAAPNDADALVLLGEVYANQGNGAQAVDSFQKAMAARTAAGQPVPPEWRRRTVALAYKHKLPTLMPLLGELVRTNPTPDNIRDAARIVGDTSGMSDSDQIDLFRLQRAAGALKGESDFYRYSNSALIKGFPGEAKAVLDEGFAAGAIDKSRPVFRDVYTSASSKAAADQASLATTERNGLAATTARQALVAGDVFLGYGQYAKAAALYRVALTKSGADADLTNLRLGIALARGGDKAGATAALGAAGGKQQQVAQLWQAWVASRS</sequence>
<feature type="signal peptide" evidence="2">
    <location>
        <begin position="1"/>
        <end position="25"/>
    </location>
</feature>
<proteinExistence type="predicted"/>
<feature type="chain" id="PRO_5046587328" description="Tetratricopeptide repeat protein" evidence="2">
    <location>
        <begin position="26"/>
        <end position="407"/>
    </location>
</feature>
<evidence type="ECO:0000256" key="2">
    <source>
        <dbReference type="SAM" id="SignalP"/>
    </source>
</evidence>
<dbReference type="SUPFAM" id="SSF48452">
    <property type="entry name" value="TPR-like"/>
    <property type="match status" value="1"/>
</dbReference>
<dbReference type="RefSeq" id="WP_264881810.1">
    <property type="nucleotide sequence ID" value="NZ_JAPDOB010000001.1"/>
</dbReference>
<dbReference type="EMBL" id="JAPDOB010000001">
    <property type="protein sequence ID" value="MCW3797530.1"/>
    <property type="molecule type" value="Genomic_DNA"/>
</dbReference>
<keyword evidence="2" id="KW-0732">Signal</keyword>
<dbReference type="Gene3D" id="1.25.40.10">
    <property type="entry name" value="Tetratricopeptide repeat domain"/>
    <property type="match status" value="1"/>
</dbReference>
<keyword evidence="4" id="KW-1185">Reference proteome</keyword>
<accession>A0ABT3JFI4</accession>
<dbReference type="Pfam" id="PF14559">
    <property type="entry name" value="TPR_19"/>
    <property type="match status" value="1"/>
</dbReference>
<evidence type="ECO:0000313" key="3">
    <source>
        <dbReference type="EMBL" id="MCW3797530.1"/>
    </source>
</evidence>
<feature type="repeat" description="TPR" evidence="1">
    <location>
        <begin position="149"/>
        <end position="182"/>
    </location>
</feature>
<gene>
    <name evidence="3" type="ORF">OMW55_06910</name>
</gene>
<keyword evidence="1" id="KW-0802">TPR repeat</keyword>
<dbReference type="Proteomes" id="UP001526246">
    <property type="component" value="Unassembled WGS sequence"/>
</dbReference>
<dbReference type="PROSITE" id="PS50005">
    <property type="entry name" value="TPR"/>
    <property type="match status" value="1"/>
</dbReference>
<dbReference type="InterPro" id="IPR019734">
    <property type="entry name" value="TPR_rpt"/>
</dbReference>
<evidence type="ECO:0000256" key="1">
    <source>
        <dbReference type="PROSITE-ProRule" id="PRU00339"/>
    </source>
</evidence>
<comment type="caution">
    <text evidence="3">The sequence shown here is derived from an EMBL/GenBank/DDBJ whole genome shotgun (WGS) entry which is preliminary data.</text>
</comment>